<protein>
    <submittedName>
        <fullName evidence="3">Nitrogen fixation protein FixI</fullName>
    </submittedName>
</protein>
<keyword evidence="1" id="KW-0479">Metal-binding</keyword>
<keyword evidence="2" id="KW-0812">Transmembrane</keyword>
<dbReference type="InterPro" id="IPR023214">
    <property type="entry name" value="HAD_sf"/>
</dbReference>
<evidence type="ECO:0000256" key="1">
    <source>
        <dbReference type="ARBA" id="ARBA00022723"/>
    </source>
</evidence>
<keyword evidence="2" id="KW-1133">Transmembrane helix</keyword>
<comment type="caution">
    <text evidence="3">The sequence shown here is derived from an EMBL/GenBank/DDBJ whole genome shotgun (WGS) entry which is preliminary data.</text>
</comment>
<dbReference type="EMBL" id="RWKW01000033">
    <property type="protein sequence ID" value="RST86707.1"/>
    <property type="molecule type" value="Genomic_DNA"/>
</dbReference>
<feature type="transmembrane region" description="Helical" evidence="2">
    <location>
        <begin position="91"/>
        <end position="111"/>
    </location>
</feature>
<gene>
    <name evidence="3" type="ORF">EJC49_09565</name>
</gene>
<evidence type="ECO:0000256" key="2">
    <source>
        <dbReference type="SAM" id="Phobius"/>
    </source>
</evidence>
<dbReference type="SUPFAM" id="SSF56784">
    <property type="entry name" value="HAD-like"/>
    <property type="match status" value="1"/>
</dbReference>
<dbReference type="PANTHER" id="PTHR46594:SF4">
    <property type="entry name" value="P-TYPE CATION-TRANSPORTING ATPASE"/>
    <property type="match status" value="1"/>
</dbReference>
<dbReference type="Gene3D" id="3.40.50.1000">
    <property type="entry name" value="HAD superfamily/HAD-like"/>
    <property type="match status" value="1"/>
</dbReference>
<dbReference type="GO" id="GO:0046872">
    <property type="term" value="F:metal ion binding"/>
    <property type="evidence" value="ECO:0007669"/>
    <property type="project" value="UniProtKB-KW"/>
</dbReference>
<keyword evidence="2" id="KW-0472">Membrane</keyword>
<dbReference type="InterPro" id="IPR036412">
    <property type="entry name" value="HAD-like_sf"/>
</dbReference>
<dbReference type="PANTHER" id="PTHR46594">
    <property type="entry name" value="P-TYPE CATION-TRANSPORTING ATPASE"/>
    <property type="match status" value="1"/>
</dbReference>
<feature type="non-terminal residue" evidence="3">
    <location>
        <position position="1"/>
    </location>
</feature>
<feature type="transmembrane region" description="Helical" evidence="2">
    <location>
        <begin position="68"/>
        <end position="85"/>
    </location>
</feature>
<evidence type="ECO:0000313" key="3">
    <source>
        <dbReference type="EMBL" id="RST86707.1"/>
    </source>
</evidence>
<keyword evidence="4" id="KW-1185">Reference proteome</keyword>
<evidence type="ECO:0000313" key="4">
    <source>
        <dbReference type="Proteomes" id="UP000278398"/>
    </source>
</evidence>
<proteinExistence type="predicted"/>
<organism evidence="3 4">
    <name type="scientific">Aquibium carbonis</name>
    <dbReference type="NCBI Taxonomy" id="2495581"/>
    <lineage>
        <taxon>Bacteria</taxon>
        <taxon>Pseudomonadati</taxon>
        <taxon>Pseudomonadota</taxon>
        <taxon>Alphaproteobacteria</taxon>
        <taxon>Hyphomicrobiales</taxon>
        <taxon>Phyllobacteriaceae</taxon>
        <taxon>Aquibium</taxon>
    </lineage>
</organism>
<dbReference type="Proteomes" id="UP000278398">
    <property type="component" value="Unassembled WGS sequence"/>
</dbReference>
<name>A0A3R9YFY1_9HYPH</name>
<reference evidence="3 4" key="1">
    <citation type="submission" date="2018-12" db="EMBL/GenBank/DDBJ databases">
        <title>Mesorhizobium carbonis sp. nov., isolated from coal mine water.</title>
        <authorList>
            <person name="Xin W."/>
            <person name="Xu Z."/>
            <person name="Xiang F."/>
            <person name="Zhang J."/>
            <person name="Xi L."/>
            <person name="Liu J."/>
        </authorList>
    </citation>
    <scope>NUCLEOTIDE SEQUENCE [LARGE SCALE GENOMIC DNA]</scope>
    <source>
        <strain evidence="3 4">B2.3</strain>
    </source>
</reference>
<sequence>AEARKVLMVGDGLNDSPALAAAHVSMAPSTAADVGRNAADFVFLRDSLGSVPHALTMSRRAGVLIRQNLWLAVIYNAIAVPIAILGHVTPLVAAIAMSASSILVIANAMRLNGGSSRPALRAGRGAAVEAPLSARPA</sequence>
<accession>A0A3R9YFY1</accession>
<dbReference type="PRINTS" id="PR00119">
    <property type="entry name" value="CATATPASE"/>
</dbReference>
<dbReference type="AlphaFoldDB" id="A0A3R9YFY1"/>